<organism evidence="1 2">
    <name type="scientific">Lactobacillus corticis</name>
    <dbReference type="NCBI Taxonomy" id="2201249"/>
    <lineage>
        <taxon>Bacteria</taxon>
        <taxon>Bacillati</taxon>
        <taxon>Bacillota</taxon>
        <taxon>Bacilli</taxon>
        <taxon>Lactobacillales</taxon>
        <taxon>Lactobacillaceae</taxon>
        <taxon>Lactobacillus</taxon>
    </lineage>
</organism>
<dbReference type="GO" id="GO:0003700">
    <property type="term" value="F:DNA-binding transcription factor activity"/>
    <property type="evidence" value="ECO:0007669"/>
    <property type="project" value="TreeGrafter"/>
</dbReference>
<dbReference type="RefSeq" id="WP_212781203.1">
    <property type="nucleotide sequence ID" value="NZ_BMAY01000012.1"/>
</dbReference>
<dbReference type="SUPFAM" id="SSF46785">
    <property type="entry name" value="Winged helix' DNA-binding domain"/>
    <property type="match status" value="1"/>
</dbReference>
<dbReference type="InterPro" id="IPR000944">
    <property type="entry name" value="Tscrpt_reg_Rrf2"/>
</dbReference>
<dbReference type="GO" id="GO:0005829">
    <property type="term" value="C:cytosol"/>
    <property type="evidence" value="ECO:0007669"/>
    <property type="project" value="TreeGrafter"/>
</dbReference>
<dbReference type="Gene3D" id="1.10.10.10">
    <property type="entry name" value="Winged helix-like DNA-binding domain superfamily/Winged helix DNA-binding domain"/>
    <property type="match status" value="1"/>
</dbReference>
<dbReference type="Proteomes" id="UP000677218">
    <property type="component" value="Unassembled WGS sequence"/>
</dbReference>
<dbReference type="InterPro" id="IPR036390">
    <property type="entry name" value="WH_DNA-bd_sf"/>
</dbReference>
<evidence type="ECO:0000313" key="2">
    <source>
        <dbReference type="Proteomes" id="UP000677218"/>
    </source>
</evidence>
<sequence>MKYSHKLSDAIHIMVYLDMFQDGDLSSRAIASSVNSNASVVRSLMSSLRAAKLIQSKQGIAGAKLTKPAAQINLYEIYRAVEGEQQLLHVDPKTNPNCVIGGNIQTVLEAEYQRIANQAFAEMKRISLQDIIDGIKRQVEH</sequence>
<dbReference type="Pfam" id="PF02082">
    <property type="entry name" value="Rrf2"/>
    <property type="match status" value="1"/>
</dbReference>
<dbReference type="PANTHER" id="PTHR33221">
    <property type="entry name" value="WINGED HELIX-TURN-HELIX TRANSCRIPTIONAL REGULATOR, RRF2 FAMILY"/>
    <property type="match status" value="1"/>
</dbReference>
<dbReference type="PANTHER" id="PTHR33221:SF15">
    <property type="entry name" value="HTH-TYPE TRANSCRIPTIONAL REGULATOR YWGB-RELATED"/>
    <property type="match status" value="1"/>
</dbReference>
<comment type="caution">
    <text evidence="1">The sequence shown here is derived from an EMBL/GenBank/DDBJ whole genome shotgun (WGS) entry which is preliminary data.</text>
</comment>
<reference evidence="1" key="1">
    <citation type="submission" date="2020-08" db="EMBL/GenBank/DDBJ databases">
        <title>Taxonomic study for Lactobacillus species isolated from hardwood bark.</title>
        <authorList>
            <person name="Tohno M."/>
            <person name="Tanizawa Y."/>
        </authorList>
    </citation>
    <scope>NUCLEOTIDE SEQUENCE</scope>
    <source>
        <strain evidence="1">B40</strain>
    </source>
</reference>
<proteinExistence type="predicted"/>
<keyword evidence="2" id="KW-1185">Reference proteome</keyword>
<accession>A0A916QJ76</accession>
<protein>
    <submittedName>
        <fullName evidence="1">Rrf2 family transcriptional regulator</fullName>
    </submittedName>
</protein>
<dbReference type="PROSITE" id="PS51197">
    <property type="entry name" value="HTH_RRF2_2"/>
    <property type="match status" value="1"/>
</dbReference>
<evidence type="ECO:0000313" key="1">
    <source>
        <dbReference type="EMBL" id="GFZ27518.1"/>
    </source>
</evidence>
<name>A0A916QJ76_9LACO</name>
<dbReference type="InterPro" id="IPR036388">
    <property type="entry name" value="WH-like_DNA-bd_sf"/>
</dbReference>
<gene>
    <name evidence="1" type="ORF">LCB40_13980</name>
</gene>
<dbReference type="AlphaFoldDB" id="A0A916QJ76"/>
<dbReference type="EMBL" id="BMAY01000012">
    <property type="protein sequence ID" value="GFZ27518.1"/>
    <property type="molecule type" value="Genomic_DNA"/>
</dbReference>